<name>T1F7S7_HELRO</name>
<dbReference type="GeneID" id="20204876"/>
<evidence type="ECO:0000313" key="2">
    <source>
        <dbReference type="EnsemblMetazoa" id="HelroP174208"/>
    </source>
</evidence>
<dbReference type="RefSeq" id="XP_009019004.1">
    <property type="nucleotide sequence ID" value="XM_009020756.1"/>
</dbReference>
<keyword evidence="3" id="KW-1185">Reference proteome</keyword>
<evidence type="ECO:0000313" key="1">
    <source>
        <dbReference type="EMBL" id="ESO02790.1"/>
    </source>
</evidence>
<dbReference type="Proteomes" id="UP000015101">
    <property type="component" value="Unassembled WGS sequence"/>
</dbReference>
<dbReference type="EnsemblMetazoa" id="HelroT174208">
    <property type="protein sequence ID" value="HelroP174208"/>
    <property type="gene ID" value="HelroG174208"/>
</dbReference>
<reference evidence="3" key="1">
    <citation type="submission" date="2012-12" db="EMBL/GenBank/DDBJ databases">
        <authorList>
            <person name="Hellsten U."/>
            <person name="Grimwood J."/>
            <person name="Chapman J.A."/>
            <person name="Shapiro H."/>
            <person name="Aerts A."/>
            <person name="Otillar R.P."/>
            <person name="Terry A.Y."/>
            <person name="Boore J.L."/>
            <person name="Simakov O."/>
            <person name="Marletaz F."/>
            <person name="Cho S.-J."/>
            <person name="Edsinger-Gonzales E."/>
            <person name="Havlak P."/>
            <person name="Kuo D.-H."/>
            <person name="Larsson T."/>
            <person name="Lv J."/>
            <person name="Arendt D."/>
            <person name="Savage R."/>
            <person name="Osoegawa K."/>
            <person name="de Jong P."/>
            <person name="Lindberg D.R."/>
            <person name="Seaver E.C."/>
            <person name="Weisblat D.A."/>
            <person name="Putnam N.H."/>
            <person name="Grigoriev I.V."/>
            <person name="Rokhsar D.S."/>
        </authorList>
    </citation>
    <scope>NUCLEOTIDE SEQUENCE</scope>
</reference>
<dbReference type="EMBL" id="AMQM01004848">
    <property type="status" value="NOT_ANNOTATED_CDS"/>
    <property type="molecule type" value="Genomic_DNA"/>
</dbReference>
<dbReference type="EMBL" id="KB096716">
    <property type="protein sequence ID" value="ESO02790.1"/>
    <property type="molecule type" value="Genomic_DNA"/>
</dbReference>
<organism evidence="2 3">
    <name type="scientific">Helobdella robusta</name>
    <name type="common">Californian leech</name>
    <dbReference type="NCBI Taxonomy" id="6412"/>
    <lineage>
        <taxon>Eukaryota</taxon>
        <taxon>Metazoa</taxon>
        <taxon>Spiralia</taxon>
        <taxon>Lophotrochozoa</taxon>
        <taxon>Annelida</taxon>
        <taxon>Clitellata</taxon>
        <taxon>Hirudinea</taxon>
        <taxon>Rhynchobdellida</taxon>
        <taxon>Glossiphoniidae</taxon>
        <taxon>Helobdella</taxon>
    </lineage>
</organism>
<dbReference type="InParanoid" id="T1F7S7"/>
<evidence type="ECO:0000313" key="3">
    <source>
        <dbReference type="Proteomes" id="UP000015101"/>
    </source>
</evidence>
<reference evidence="2" key="3">
    <citation type="submission" date="2015-06" db="UniProtKB">
        <authorList>
            <consortium name="EnsemblMetazoa"/>
        </authorList>
    </citation>
    <scope>IDENTIFICATION</scope>
</reference>
<reference evidence="1 3" key="2">
    <citation type="journal article" date="2013" name="Nature">
        <title>Insights into bilaterian evolution from three spiralian genomes.</title>
        <authorList>
            <person name="Simakov O."/>
            <person name="Marletaz F."/>
            <person name="Cho S.J."/>
            <person name="Edsinger-Gonzales E."/>
            <person name="Havlak P."/>
            <person name="Hellsten U."/>
            <person name="Kuo D.H."/>
            <person name="Larsson T."/>
            <person name="Lv J."/>
            <person name="Arendt D."/>
            <person name="Savage R."/>
            <person name="Osoegawa K."/>
            <person name="de Jong P."/>
            <person name="Grimwood J."/>
            <person name="Chapman J.A."/>
            <person name="Shapiro H."/>
            <person name="Aerts A."/>
            <person name="Otillar R.P."/>
            <person name="Terry A.Y."/>
            <person name="Boore J.L."/>
            <person name="Grigoriev I.V."/>
            <person name="Lindberg D.R."/>
            <person name="Seaver E.C."/>
            <person name="Weisblat D.A."/>
            <person name="Putnam N.H."/>
            <person name="Rokhsar D.S."/>
        </authorList>
    </citation>
    <scope>NUCLEOTIDE SEQUENCE</scope>
</reference>
<accession>T1F7S7</accession>
<dbReference type="KEGG" id="hro:HELRODRAFT_174208"/>
<dbReference type="HOGENOM" id="CLU_021182_0_2_1"/>
<sequence>MDGNFSYVNVSIQQASISVLKKPSGISSLDEKRSDVCTLIPWRAGRCLAWERYVHITSKEIGLAATRALDKKIKKYDGALPPQWIFYLFASRFLARWTTTLPNFLKIFAKSCVKSDDSRELFFAMNHISCLLQKFLRVCVTENVQLNADVSE</sequence>
<protein>
    <submittedName>
        <fullName evidence="1 2">Uncharacterized protein</fullName>
    </submittedName>
</protein>
<dbReference type="CTD" id="20204876"/>
<dbReference type="AlphaFoldDB" id="T1F7S7"/>
<gene>
    <name evidence="2" type="primary">20204876</name>
    <name evidence="1" type="ORF">HELRODRAFT_174208</name>
</gene>
<proteinExistence type="predicted"/>